<comment type="similarity">
    <text evidence="1">Belongs to the UDP-glycosyltransferase family.</text>
</comment>
<dbReference type="GO" id="GO:0080043">
    <property type="term" value="F:quercetin 3-O-glucosyltransferase activity"/>
    <property type="evidence" value="ECO:0007669"/>
    <property type="project" value="TreeGrafter"/>
</dbReference>
<reference evidence="3" key="1">
    <citation type="submission" date="2020-03" db="EMBL/GenBank/DDBJ databases">
        <title>A high-quality chromosome-level genome assembly of a woody plant with both climbing and erect habits, Rhamnella rubrinervis.</title>
        <authorList>
            <person name="Lu Z."/>
            <person name="Yang Y."/>
            <person name="Zhu X."/>
            <person name="Sun Y."/>
        </authorList>
    </citation>
    <scope>NUCLEOTIDE SEQUENCE</scope>
    <source>
        <strain evidence="3">BYM</strain>
        <tissue evidence="3">Leaf</tissue>
    </source>
</reference>
<comment type="caution">
    <text evidence="3">The sequence shown here is derived from an EMBL/GenBank/DDBJ whole genome shotgun (WGS) entry which is preliminary data.</text>
</comment>
<dbReference type="Gene3D" id="3.40.50.2000">
    <property type="entry name" value="Glycogen Phosphorylase B"/>
    <property type="match status" value="2"/>
</dbReference>
<dbReference type="AlphaFoldDB" id="A0A8K0H366"/>
<dbReference type="PANTHER" id="PTHR11926">
    <property type="entry name" value="GLUCOSYL/GLUCURONOSYL TRANSFERASES"/>
    <property type="match status" value="1"/>
</dbReference>
<organism evidence="3 4">
    <name type="scientific">Rhamnella rubrinervis</name>
    <dbReference type="NCBI Taxonomy" id="2594499"/>
    <lineage>
        <taxon>Eukaryota</taxon>
        <taxon>Viridiplantae</taxon>
        <taxon>Streptophyta</taxon>
        <taxon>Embryophyta</taxon>
        <taxon>Tracheophyta</taxon>
        <taxon>Spermatophyta</taxon>
        <taxon>Magnoliopsida</taxon>
        <taxon>eudicotyledons</taxon>
        <taxon>Gunneridae</taxon>
        <taxon>Pentapetalae</taxon>
        <taxon>rosids</taxon>
        <taxon>fabids</taxon>
        <taxon>Rosales</taxon>
        <taxon>Rhamnaceae</taxon>
        <taxon>rhamnoid group</taxon>
        <taxon>Rhamneae</taxon>
        <taxon>Rhamnella</taxon>
    </lineage>
</organism>
<evidence type="ECO:0000313" key="3">
    <source>
        <dbReference type="EMBL" id="KAF3444850.1"/>
    </source>
</evidence>
<name>A0A8K0H366_9ROSA</name>
<dbReference type="InterPro" id="IPR002213">
    <property type="entry name" value="UDP_glucos_trans"/>
</dbReference>
<dbReference type="OrthoDB" id="5835829at2759"/>
<evidence type="ECO:0000256" key="2">
    <source>
        <dbReference type="ARBA" id="ARBA00022679"/>
    </source>
</evidence>
<dbReference type="CDD" id="cd03784">
    <property type="entry name" value="GT1_Gtf-like"/>
    <property type="match status" value="1"/>
</dbReference>
<proteinExistence type="inferred from homology"/>
<evidence type="ECO:0000256" key="1">
    <source>
        <dbReference type="ARBA" id="ARBA00009995"/>
    </source>
</evidence>
<dbReference type="Pfam" id="PF00201">
    <property type="entry name" value="UDPGT"/>
    <property type="match status" value="1"/>
</dbReference>
<evidence type="ECO:0000313" key="4">
    <source>
        <dbReference type="Proteomes" id="UP000796880"/>
    </source>
</evidence>
<gene>
    <name evidence="3" type="ORF">FNV43_RR14543</name>
</gene>
<dbReference type="PANTHER" id="PTHR11926:SF1555">
    <property type="entry name" value="UDP-GLYCOSYLTRANSFERASE 83A1-LIKE"/>
    <property type="match status" value="1"/>
</dbReference>
<dbReference type="FunFam" id="3.40.50.2000:FF:000061">
    <property type="entry name" value="UDP-glycosyltransferase 83A1"/>
    <property type="match status" value="1"/>
</dbReference>
<keyword evidence="4" id="KW-1185">Reference proteome</keyword>
<protein>
    <submittedName>
        <fullName evidence="3">Uncharacterized protein</fullName>
    </submittedName>
</protein>
<dbReference type="FunFam" id="3.40.50.2000:FF:000108">
    <property type="entry name" value="UDP-glycosyltransferase 83A1"/>
    <property type="match status" value="1"/>
</dbReference>
<accession>A0A8K0H366</accession>
<dbReference type="SUPFAM" id="SSF53756">
    <property type="entry name" value="UDP-Glycosyltransferase/glycogen phosphorylase"/>
    <property type="match status" value="1"/>
</dbReference>
<sequence length="520" mass="57787">MGNPHVLVIPYPAQGHVIPLMELSQCLVQHGLKITFVNTEYIHEQVRDALAMMGGEKNQVSILLISDGLSLDDRKKPGKFSEAILRAMPGKVEELIEQINGSEGDEIACVLADQSIGWALEIAERKGIRRAAFCPAAAALLVQGFNIPKLIDEGIIDNDGNLMKKETIKLSSDMPAMNTANFVWTCLGNMALQKNIFGLMVRNNRTIKLADWLLCNSTYDLEPETFKMAPQILPIGPLLASNRLGDLAGNLRPEDSACLKWLDQQPPQSVIYIAFGSSTIFDPTQFQELAMGLELSNRPFLWVVRCNVTDEVNDAYPKGFLDRVATRGLVVSWAPQQKVLCHPSIACFLSHCGWNSTVEGVSNGVPFLCWPYFADQFLNESYICNFWRIGLGFDRNDKGIITQDEVRTKVEQLLGDEKIKARALAFQETAATNIREGGSSNKNFMNFVEWVFLAFGNKNLRFLRASNLSETFEQVGSTPLLKLLRALQARERGLLSGLVFDVPLVLFTVLFELAGVELIA</sequence>
<dbReference type="Proteomes" id="UP000796880">
    <property type="component" value="Unassembled WGS sequence"/>
</dbReference>
<dbReference type="GO" id="GO:0080044">
    <property type="term" value="F:quercetin 7-O-glucosyltransferase activity"/>
    <property type="evidence" value="ECO:0007669"/>
    <property type="project" value="TreeGrafter"/>
</dbReference>
<dbReference type="EMBL" id="VOIH02000006">
    <property type="protein sequence ID" value="KAF3444850.1"/>
    <property type="molecule type" value="Genomic_DNA"/>
</dbReference>
<keyword evidence="2" id="KW-0808">Transferase</keyword>